<dbReference type="InterPro" id="IPR036443">
    <property type="entry name" value="Znf_RanBP2_sf"/>
</dbReference>
<name>I7MHZ8_TETTS</name>
<feature type="region of interest" description="Disordered" evidence="5">
    <location>
        <begin position="910"/>
        <end position="943"/>
    </location>
</feature>
<keyword evidence="8" id="KW-1185">Reference proteome</keyword>
<dbReference type="GeneID" id="7836669"/>
<proteinExistence type="predicted"/>
<dbReference type="OrthoDB" id="309736at2759"/>
<feature type="compositionally biased region" description="Low complexity" evidence="5">
    <location>
        <begin position="925"/>
        <end position="943"/>
    </location>
</feature>
<keyword evidence="2 4" id="KW-0863">Zinc-finger</keyword>
<dbReference type="InterPro" id="IPR001876">
    <property type="entry name" value="Znf_RanBP2"/>
</dbReference>
<dbReference type="Proteomes" id="UP000009168">
    <property type="component" value="Unassembled WGS sequence"/>
</dbReference>
<dbReference type="RefSeq" id="XP_001024021.2">
    <property type="nucleotide sequence ID" value="XM_001024021.3"/>
</dbReference>
<dbReference type="EMBL" id="GG662472">
    <property type="protein sequence ID" value="EAS03776.2"/>
    <property type="molecule type" value="Genomic_DNA"/>
</dbReference>
<feature type="compositionally biased region" description="Polar residues" evidence="5">
    <location>
        <begin position="311"/>
        <end position="320"/>
    </location>
</feature>
<feature type="region of interest" description="Disordered" evidence="5">
    <location>
        <begin position="680"/>
        <end position="702"/>
    </location>
</feature>
<dbReference type="PROSITE" id="PS50199">
    <property type="entry name" value="ZF_RANBP2_2"/>
    <property type="match status" value="2"/>
</dbReference>
<dbReference type="InParanoid" id="I7MHZ8"/>
<evidence type="ECO:0000256" key="2">
    <source>
        <dbReference type="ARBA" id="ARBA00022771"/>
    </source>
</evidence>
<keyword evidence="3" id="KW-0862">Zinc</keyword>
<dbReference type="AlphaFoldDB" id="I7MHZ8"/>
<protein>
    <submittedName>
        <fullName evidence="7">Zinc finger, Ran-binding protein</fullName>
    </submittedName>
</protein>
<feature type="compositionally biased region" description="Basic residues" evidence="5">
    <location>
        <begin position="827"/>
        <end position="841"/>
    </location>
</feature>
<evidence type="ECO:0000256" key="5">
    <source>
        <dbReference type="SAM" id="MobiDB-lite"/>
    </source>
</evidence>
<reference evidence="8" key="1">
    <citation type="journal article" date="2006" name="PLoS Biol.">
        <title>Macronuclear genome sequence of the ciliate Tetrahymena thermophila, a model eukaryote.</title>
        <authorList>
            <person name="Eisen J.A."/>
            <person name="Coyne R.S."/>
            <person name="Wu M."/>
            <person name="Wu D."/>
            <person name="Thiagarajan M."/>
            <person name="Wortman J.R."/>
            <person name="Badger J.H."/>
            <person name="Ren Q."/>
            <person name="Amedeo P."/>
            <person name="Jones K.M."/>
            <person name="Tallon L.J."/>
            <person name="Delcher A.L."/>
            <person name="Salzberg S.L."/>
            <person name="Silva J.C."/>
            <person name="Haas B.J."/>
            <person name="Majoros W.H."/>
            <person name="Farzad M."/>
            <person name="Carlton J.M."/>
            <person name="Smith R.K. Jr."/>
            <person name="Garg J."/>
            <person name="Pearlman R.E."/>
            <person name="Karrer K.M."/>
            <person name="Sun L."/>
            <person name="Manning G."/>
            <person name="Elde N.C."/>
            <person name="Turkewitz A.P."/>
            <person name="Asai D.J."/>
            <person name="Wilkes D.E."/>
            <person name="Wang Y."/>
            <person name="Cai H."/>
            <person name="Collins K."/>
            <person name="Stewart B.A."/>
            <person name="Lee S.R."/>
            <person name="Wilamowska K."/>
            <person name="Weinberg Z."/>
            <person name="Ruzzo W.L."/>
            <person name="Wloga D."/>
            <person name="Gaertig J."/>
            <person name="Frankel J."/>
            <person name="Tsao C.-C."/>
            <person name="Gorovsky M.A."/>
            <person name="Keeling P.J."/>
            <person name="Waller R.F."/>
            <person name="Patron N.J."/>
            <person name="Cherry J.M."/>
            <person name="Stover N.A."/>
            <person name="Krieger C.J."/>
            <person name="del Toro C."/>
            <person name="Ryder H.F."/>
            <person name="Williamson S.C."/>
            <person name="Barbeau R.A."/>
            <person name="Hamilton E.P."/>
            <person name="Orias E."/>
        </authorList>
    </citation>
    <scope>NUCLEOTIDE SEQUENCE [LARGE SCALE GENOMIC DNA]</scope>
    <source>
        <strain evidence="8">SB210</strain>
    </source>
</reference>
<feature type="compositionally biased region" description="Low complexity" evidence="5">
    <location>
        <begin position="321"/>
        <end position="333"/>
    </location>
</feature>
<dbReference type="KEGG" id="tet:TTHERM_00475390"/>
<evidence type="ECO:0000259" key="6">
    <source>
        <dbReference type="PROSITE" id="PS50199"/>
    </source>
</evidence>
<evidence type="ECO:0000256" key="1">
    <source>
        <dbReference type="ARBA" id="ARBA00022723"/>
    </source>
</evidence>
<organism evidence="7 8">
    <name type="scientific">Tetrahymena thermophila (strain SB210)</name>
    <dbReference type="NCBI Taxonomy" id="312017"/>
    <lineage>
        <taxon>Eukaryota</taxon>
        <taxon>Sar</taxon>
        <taxon>Alveolata</taxon>
        <taxon>Ciliophora</taxon>
        <taxon>Intramacronucleata</taxon>
        <taxon>Oligohymenophorea</taxon>
        <taxon>Hymenostomatida</taxon>
        <taxon>Tetrahymenina</taxon>
        <taxon>Tetrahymenidae</taxon>
        <taxon>Tetrahymena</taxon>
    </lineage>
</organism>
<feature type="compositionally biased region" description="Low complexity" evidence="5">
    <location>
        <begin position="688"/>
        <end position="702"/>
    </location>
</feature>
<evidence type="ECO:0000313" key="7">
    <source>
        <dbReference type="EMBL" id="EAS03776.2"/>
    </source>
</evidence>
<accession>I7MHZ8</accession>
<sequence>MFIYLLQIFDQLLINFDIEIQVIRVVCLLFINNLLSRGKQKKLINIKKRNLTLLFFQQEQKDQQQSQFKSHSVSYLDQLISFTNSKEVSTLENYNIAMKKKQTRQQPQFQKQQSLGSTEIVQGSISTSSTSQQQQQALQNQLSNTCSNQKVLSCNPNSSPLPLANGVGQVAVGSQNQYSSASLAGNINCNQLRAGDWVCLLCNNLNFSFRNECNRCMIQTKKQNLLQNLMLVQEGQQFFISDNDQNNVIAENGISENNNLSPQQDKKEEENLLEYAKYQNRAGAGFENMLLLLTPNRSSIHSDDCYDHKMNTTATGPQSHNSNSKSDPDQSSKNNKKNKVKNMMINDNSSNYHNSNKANQKMQFEEDIFSDSSNKHEQMKPLGAMLDFSSPEVAKYAYQKQDQIDEISFQNSVGTFAPYCDQKLAQQNSKQLNKDIQPPLQEEKREFQLFGSNKPSIDYPNFILSPSSMRDGDESLNESDSGNFQQEIQQQINNIIMEEEDDYSNKRQNQEEQSQQNINKQNNQMEVMSYYNSEAQNSSAVQSLNLINPTQKNEDQHIYSFGAGFQQNQRNGNNLFSRQSQQVDMNSTDKLINLQSNQNNQQQQSRGLFFQYNNNNNNNINNNTGFFNYFSNSNAQQVYGEQPTNNLKANNSNNSNNNGINFSNYSSFLNSNQFTKSSNQLKIKEQSDNNNNDANSQKSNSNSIRSLFMNQQNTSLWKEESQFSLFSNQNTSAVVKSTLFNVDENSNTLPSQNVFNKIAKFDNFYKKEDLINQNTVNFEQASSFINKGKQKNTGKGTVLYSVNDDYADMSDSDDDEGDSNSESRIMRSTKKSNNIRKKRKQGNNVESKKKSKIQHHQSNAINTDNNLSNNFNSPNVAYNYSQNFLYKDENSIKEACSLSLQQENQSISQNNNFNSMQTPLSNPHNNSLQGQQSSNNNSQGQQVNAKKQDWICPRCTNLNYSFRKLCNKCQFAKNNFAILIPPNFQQIQQQLTIF</sequence>
<keyword evidence="1" id="KW-0479">Metal-binding</keyword>
<feature type="domain" description="RanBP2-type" evidence="6">
    <location>
        <begin position="946"/>
        <end position="975"/>
    </location>
</feature>
<gene>
    <name evidence="7" type="ORF">TTHERM_00475390</name>
</gene>
<feature type="compositionally biased region" description="Acidic residues" evidence="5">
    <location>
        <begin position="807"/>
        <end position="819"/>
    </location>
</feature>
<evidence type="ECO:0000256" key="3">
    <source>
        <dbReference type="ARBA" id="ARBA00022833"/>
    </source>
</evidence>
<dbReference type="Pfam" id="PF00641">
    <property type="entry name" value="Zn_ribbon_RanBP"/>
    <property type="match status" value="1"/>
</dbReference>
<dbReference type="GO" id="GO:0008270">
    <property type="term" value="F:zinc ion binding"/>
    <property type="evidence" value="ECO:0007669"/>
    <property type="project" value="UniProtKB-KW"/>
</dbReference>
<dbReference type="PROSITE" id="PS01358">
    <property type="entry name" value="ZF_RANBP2_1"/>
    <property type="match status" value="2"/>
</dbReference>
<dbReference type="SMART" id="SM00547">
    <property type="entry name" value="ZnF_RBZ"/>
    <property type="match status" value="2"/>
</dbReference>
<feature type="region of interest" description="Disordered" evidence="5">
    <location>
        <begin position="304"/>
        <end position="336"/>
    </location>
</feature>
<dbReference type="STRING" id="312017.I7MHZ8"/>
<evidence type="ECO:0000313" key="8">
    <source>
        <dbReference type="Proteomes" id="UP000009168"/>
    </source>
</evidence>
<feature type="region of interest" description="Disordered" evidence="5">
    <location>
        <begin position="807"/>
        <end position="869"/>
    </location>
</feature>
<dbReference type="SUPFAM" id="SSF90209">
    <property type="entry name" value="Ran binding protein zinc finger-like"/>
    <property type="match status" value="2"/>
</dbReference>
<evidence type="ECO:0000256" key="4">
    <source>
        <dbReference type="PROSITE-ProRule" id="PRU00322"/>
    </source>
</evidence>
<dbReference type="Gene3D" id="4.10.1060.10">
    <property type="entry name" value="Zinc finger, RanBP2-type"/>
    <property type="match status" value="2"/>
</dbReference>
<feature type="domain" description="RanBP2-type" evidence="6">
    <location>
        <begin position="193"/>
        <end position="216"/>
    </location>
</feature>